<dbReference type="Gramene" id="KOM48030">
    <property type="protein sequence ID" value="KOM48030"/>
    <property type="gene ID" value="LR48_Vigan07g173400"/>
</dbReference>
<name>A0A0L9UYV5_PHAAN</name>
<dbReference type="EMBL" id="CM003377">
    <property type="protein sequence ID" value="KOM48030.1"/>
    <property type="molecule type" value="Genomic_DNA"/>
</dbReference>
<sequence>MVYCSFFKHPQQHQNSRLLLIGGLKMEERLLHYLLVWLLCPRGSNHAQCSEFDLMIMYGILQSIPINWPHLIQSIMYKAKRLDSAPLPYPLLVSCICKYKGVDVFNERAERVPPSQKIGDSSLRQMGFKSKEIYTFMLMMLVLKRMKTKKIFKCLTQLMLQDHLMCRKSLL</sequence>
<organism evidence="1 2">
    <name type="scientific">Phaseolus angularis</name>
    <name type="common">Azuki bean</name>
    <name type="synonym">Vigna angularis</name>
    <dbReference type="NCBI Taxonomy" id="3914"/>
    <lineage>
        <taxon>Eukaryota</taxon>
        <taxon>Viridiplantae</taxon>
        <taxon>Streptophyta</taxon>
        <taxon>Embryophyta</taxon>
        <taxon>Tracheophyta</taxon>
        <taxon>Spermatophyta</taxon>
        <taxon>Magnoliopsida</taxon>
        <taxon>eudicotyledons</taxon>
        <taxon>Gunneridae</taxon>
        <taxon>Pentapetalae</taxon>
        <taxon>rosids</taxon>
        <taxon>fabids</taxon>
        <taxon>Fabales</taxon>
        <taxon>Fabaceae</taxon>
        <taxon>Papilionoideae</taxon>
        <taxon>50 kb inversion clade</taxon>
        <taxon>NPAAA clade</taxon>
        <taxon>indigoferoid/millettioid clade</taxon>
        <taxon>Phaseoleae</taxon>
        <taxon>Vigna</taxon>
    </lineage>
</organism>
<evidence type="ECO:0000313" key="1">
    <source>
        <dbReference type="EMBL" id="KOM48030.1"/>
    </source>
</evidence>
<protein>
    <submittedName>
        <fullName evidence="1">Uncharacterized protein</fullName>
    </submittedName>
</protein>
<accession>A0A0L9UYV5</accession>
<dbReference type="AlphaFoldDB" id="A0A0L9UYV5"/>
<gene>
    <name evidence="1" type="ORF">LR48_Vigan07g173400</name>
</gene>
<dbReference type="Proteomes" id="UP000053144">
    <property type="component" value="Chromosome 7"/>
</dbReference>
<reference evidence="2" key="1">
    <citation type="journal article" date="2015" name="Proc. Natl. Acad. Sci. U.S.A.">
        <title>Genome sequencing of adzuki bean (Vigna angularis) provides insight into high starch and low fat accumulation and domestication.</title>
        <authorList>
            <person name="Yang K."/>
            <person name="Tian Z."/>
            <person name="Chen C."/>
            <person name="Luo L."/>
            <person name="Zhao B."/>
            <person name="Wang Z."/>
            <person name="Yu L."/>
            <person name="Li Y."/>
            <person name="Sun Y."/>
            <person name="Li W."/>
            <person name="Chen Y."/>
            <person name="Li Y."/>
            <person name="Zhang Y."/>
            <person name="Ai D."/>
            <person name="Zhao J."/>
            <person name="Shang C."/>
            <person name="Ma Y."/>
            <person name="Wu B."/>
            <person name="Wang M."/>
            <person name="Gao L."/>
            <person name="Sun D."/>
            <person name="Zhang P."/>
            <person name="Guo F."/>
            <person name="Wang W."/>
            <person name="Li Y."/>
            <person name="Wang J."/>
            <person name="Varshney R.K."/>
            <person name="Wang J."/>
            <person name="Ling H.Q."/>
            <person name="Wan P."/>
        </authorList>
    </citation>
    <scope>NUCLEOTIDE SEQUENCE</scope>
    <source>
        <strain evidence="2">cv. Jingnong 6</strain>
    </source>
</reference>
<proteinExistence type="predicted"/>
<evidence type="ECO:0000313" key="2">
    <source>
        <dbReference type="Proteomes" id="UP000053144"/>
    </source>
</evidence>